<keyword evidence="6" id="KW-0833">Ubl conjugation pathway</keyword>
<evidence type="ECO:0000313" key="13">
    <source>
        <dbReference type="EMBL" id="KAK1941338.1"/>
    </source>
</evidence>
<dbReference type="GO" id="GO:0005524">
    <property type="term" value="F:ATP binding"/>
    <property type="evidence" value="ECO:0007669"/>
    <property type="project" value="UniProtKB-KW"/>
</dbReference>
<evidence type="ECO:0000259" key="12">
    <source>
        <dbReference type="PROSITE" id="PS50127"/>
    </source>
</evidence>
<dbReference type="PROSITE" id="PS50127">
    <property type="entry name" value="UBC_2"/>
    <property type="match status" value="1"/>
</dbReference>
<evidence type="ECO:0000256" key="4">
    <source>
        <dbReference type="ARBA" id="ARBA00022692"/>
    </source>
</evidence>
<feature type="domain" description="UBC core" evidence="12">
    <location>
        <begin position="29"/>
        <end position="186"/>
    </location>
</feature>
<name>A0AAD9GNA8_9STRA</name>
<dbReference type="GO" id="GO:0005789">
    <property type="term" value="C:endoplasmic reticulum membrane"/>
    <property type="evidence" value="ECO:0007669"/>
    <property type="project" value="UniProtKB-SubCell"/>
</dbReference>
<keyword evidence="8" id="KW-0067">ATP-binding</keyword>
<dbReference type="CDD" id="cd23799">
    <property type="entry name" value="UBCc_UBE2J"/>
    <property type="match status" value="1"/>
</dbReference>
<dbReference type="PANTHER" id="PTHR24067">
    <property type="entry name" value="UBIQUITIN-CONJUGATING ENZYME E2"/>
    <property type="match status" value="1"/>
</dbReference>
<keyword evidence="14" id="KW-1185">Reference proteome</keyword>
<keyword evidence="5" id="KW-0547">Nucleotide-binding</keyword>
<evidence type="ECO:0000256" key="6">
    <source>
        <dbReference type="ARBA" id="ARBA00022786"/>
    </source>
</evidence>
<keyword evidence="9 11" id="KW-1133">Transmembrane helix</keyword>
<evidence type="ECO:0000256" key="7">
    <source>
        <dbReference type="ARBA" id="ARBA00022824"/>
    </source>
</evidence>
<organism evidence="13 14">
    <name type="scientific">Phytophthora citrophthora</name>
    <dbReference type="NCBI Taxonomy" id="4793"/>
    <lineage>
        <taxon>Eukaryota</taxon>
        <taxon>Sar</taxon>
        <taxon>Stramenopiles</taxon>
        <taxon>Oomycota</taxon>
        <taxon>Peronosporomycetes</taxon>
        <taxon>Peronosporales</taxon>
        <taxon>Peronosporaceae</taxon>
        <taxon>Phytophthora</taxon>
    </lineage>
</organism>
<dbReference type="InterPro" id="IPR016135">
    <property type="entry name" value="UBQ-conjugating_enzyme/RWD"/>
</dbReference>
<accession>A0AAD9GNA8</accession>
<dbReference type="EMBL" id="JASMQC010000012">
    <property type="protein sequence ID" value="KAK1941338.1"/>
    <property type="molecule type" value="Genomic_DNA"/>
</dbReference>
<feature type="transmembrane region" description="Helical" evidence="11">
    <location>
        <begin position="225"/>
        <end position="243"/>
    </location>
</feature>
<evidence type="ECO:0000256" key="1">
    <source>
        <dbReference type="ARBA" id="ARBA00004586"/>
    </source>
</evidence>
<dbReference type="AlphaFoldDB" id="A0AAD9GNA8"/>
<comment type="caution">
    <text evidence="13">The sequence shown here is derived from an EMBL/GenBank/DDBJ whole genome shotgun (WGS) entry which is preliminary data.</text>
</comment>
<evidence type="ECO:0000256" key="11">
    <source>
        <dbReference type="SAM" id="Phobius"/>
    </source>
</evidence>
<keyword evidence="4 11" id="KW-0812">Transmembrane</keyword>
<dbReference type="FunFam" id="3.10.110.10:FF:000023">
    <property type="entry name" value="Ubiquitin-conjugating enzyme E2 J2"/>
    <property type="match status" value="1"/>
</dbReference>
<evidence type="ECO:0000256" key="10">
    <source>
        <dbReference type="ARBA" id="ARBA00023136"/>
    </source>
</evidence>
<dbReference type="EC" id="2.3.2.23" evidence="2"/>
<keyword evidence="7" id="KW-0256">Endoplasmic reticulum</keyword>
<reference evidence="13" key="1">
    <citation type="submission" date="2023-08" db="EMBL/GenBank/DDBJ databases">
        <title>Reference Genome Resource for the Citrus Pathogen Phytophthora citrophthora.</title>
        <authorList>
            <person name="Moller H."/>
            <person name="Coetzee B."/>
            <person name="Rose L.J."/>
            <person name="Van Niekerk J.M."/>
        </authorList>
    </citation>
    <scope>NUCLEOTIDE SEQUENCE</scope>
    <source>
        <strain evidence="13">STE-U-9442</strain>
    </source>
</reference>
<keyword evidence="3" id="KW-0808">Transferase</keyword>
<evidence type="ECO:0000256" key="8">
    <source>
        <dbReference type="ARBA" id="ARBA00022840"/>
    </source>
</evidence>
<gene>
    <name evidence="13" type="ORF">P3T76_007204</name>
</gene>
<dbReference type="Proteomes" id="UP001259832">
    <property type="component" value="Unassembled WGS sequence"/>
</dbReference>
<dbReference type="Gene3D" id="3.10.110.10">
    <property type="entry name" value="Ubiquitin Conjugating Enzyme"/>
    <property type="match status" value="1"/>
</dbReference>
<evidence type="ECO:0000256" key="5">
    <source>
        <dbReference type="ARBA" id="ARBA00022741"/>
    </source>
</evidence>
<keyword evidence="10 11" id="KW-0472">Membrane</keyword>
<comment type="subcellular location">
    <subcellularLocation>
        <location evidence="1">Endoplasmic reticulum membrane</location>
    </subcellularLocation>
</comment>
<dbReference type="InterPro" id="IPR050113">
    <property type="entry name" value="Ub_conjugating_enzyme"/>
</dbReference>
<evidence type="ECO:0000256" key="3">
    <source>
        <dbReference type="ARBA" id="ARBA00022679"/>
    </source>
</evidence>
<dbReference type="SMART" id="SM00212">
    <property type="entry name" value="UBCc"/>
    <property type="match status" value="1"/>
</dbReference>
<evidence type="ECO:0000256" key="2">
    <source>
        <dbReference type="ARBA" id="ARBA00012486"/>
    </source>
</evidence>
<sequence>MHFYDAKCTKASSSCVEVTQNSAAMASVMATKRLRKEYLAMQRKPVDYIQAIPLETNILEWHYVITGTKGTPYEGGFYHGKLKFPPEYPMKPPSVMMLTPNGRFKTNQRLCLSMSDFHPETWNPMWSVSSILTGLYSFMLENQATLGSISTTDAQKRKYAAASLESNCSNATFRKLFPDLVTLQEEREKDQELLRQMLPEGAVATSSATTKGAATENAIEDWSTTVYLIGSVLVLATFTAYWMS</sequence>
<dbReference type="SUPFAM" id="SSF54495">
    <property type="entry name" value="UBC-like"/>
    <property type="match status" value="1"/>
</dbReference>
<evidence type="ECO:0000313" key="14">
    <source>
        <dbReference type="Proteomes" id="UP001259832"/>
    </source>
</evidence>
<dbReference type="InterPro" id="IPR000608">
    <property type="entry name" value="UBC"/>
</dbReference>
<dbReference type="GO" id="GO:0061631">
    <property type="term" value="F:ubiquitin conjugating enzyme activity"/>
    <property type="evidence" value="ECO:0007669"/>
    <property type="project" value="UniProtKB-EC"/>
</dbReference>
<proteinExistence type="predicted"/>
<evidence type="ECO:0000256" key="9">
    <source>
        <dbReference type="ARBA" id="ARBA00022989"/>
    </source>
</evidence>
<dbReference type="Pfam" id="PF00179">
    <property type="entry name" value="UQ_con"/>
    <property type="match status" value="1"/>
</dbReference>
<protein>
    <recommendedName>
        <fullName evidence="2">E2 ubiquitin-conjugating enzyme</fullName>
        <ecNumber evidence="2">2.3.2.23</ecNumber>
    </recommendedName>
</protein>